<feature type="compositionally biased region" description="Polar residues" evidence="1">
    <location>
        <begin position="936"/>
        <end position="946"/>
    </location>
</feature>
<dbReference type="EMBL" id="LK391707">
    <property type="protein sequence ID" value="CDR94696.1"/>
    <property type="molecule type" value="Genomic_DNA"/>
</dbReference>
<evidence type="ECO:0008006" key="4">
    <source>
        <dbReference type="Google" id="ProtNLM"/>
    </source>
</evidence>
<feature type="compositionally biased region" description="Polar residues" evidence="1">
    <location>
        <begin position="1627"/>
        <end position="1644"/>
    </location>
</feature>
<proteinExistence type="predicted"/>
<dbReference type="VEuPathDB" id="PiroplasmaDB:BBBOND_0109940"/>
<feature type="compositionally biased region" description="Acidic residues" evidence="1">
    <location>
        <begin position="410"/>
        <end position="440"/>
    </location>
</feature>
<feature type="region of interest" description="Disordered" evidence="1">
    <location>
        <begin position="802"/>
        <end position="824"/>
    </location>
</feature>
<feature type="compositionally biased region" description="Basic and acidic residues" evidence="1">
    <location>
        <begin position="883"/>
        <end position="901"/>
    </location>
</feature>
<dbReference type="STRING" id="5866.A0A061D1M6"/>
<evidence type="ECO:0000313" key="3">
    <source>
        <dbReference type="Proteomes" id="UP000033188"/>
    </source>
</evidence>
<feature type="region of interest" description="Disordered" evidence="1">
    <location>
        <begin position="1268"/>
        <end position="1289"/>
    </location>
</feature>
<accession>A0A061D1M6</accession>
<evidence type="ECO:0000313" key="2">
    <source>
        <dbReference type="EMBL" id="CDR94696.1"/>
    </source>
</evidence>
<sequence length="1644" mass="183862">MVAKSSVPEFKTLKECLQFLEWLKGRKWADLRSQLSGRLKRLLDKKYDGVNQNQIATALSQFLDLVSHFHKKLCQTAGQSIIKRITPKDALEALLQCIPKLLSVIYFLQYHVDKRFARIGGGDWEGDQVGKIAWFATYGPDVVKRMKANVGPIDKYLIETSGSKYGVIPGGFDPSDLKQLGRGGYSEGRLMTDDLVNIFDKGRNPNNLFRDVFVTSAVSKNSSVDKSNVANALRLVEDFCGIFKTSKNADDFKSHLESRGNCINWDDLKLHCETLKNTFSKLFTNNRFSFTGYGRTYEFLDKSMDKKMAKWLKNNLNAMRNQLGGVGRRLDVKTFVDTYLIPYGFTFNGYNVGKGKDTYQALKKDWDAVIGELKKDNGGLQKLKQLLDGTLCPKQKPQERDADDAKAVNDEGDDDDVEEDEDEIWGEDVVYEDTGLDTEDAAPITPKSEPPPAKVPESVKKSEGGQNQGKKAEGNSDQDNGQSATKSPVSSAAEALQTQPSSVTSQDLQSSGDPVSSSGQDPNVQGSASGPAQSSDQVYQTGQISNGASSAGSGADSGGGGAGGGADHSKMCRNGKVPIYLGFDSGGTKYCPGDGNTWDLFARKKMHDDWDKQKRESNLKIEQRKKQKEEKIQKQKEARELKTEYERQLQLQRPDLLPGIDVVYKPRELSDISEAAYDAAVQNQMKNATPTVPFQITLPPKRDANSYYTLDVFDVGKSPTHNMIKPDEIGLDGSIASDFNQLASDVGGDAVGSDEAVVDSSQLKVLLNGTAVKNGSDTEQQIQKDLIHLVNARHINSLRMKAQRDNDERTRRQKEAVERYKKDTEETWKQYEEKRILRQLGDYGRRQEDRRWRAAKQLEETLNDTAEDLWKFQQQKYVEEIESNVKDPDAKKRVQQKKEIQQNKQSGQQNISSDPPPSTDSTLPSQPSRPAPGLTPQPTGGRNSNGRGYYELRGRDRGQGDYIILGGKAIEDQSYEQREKERRQKAAEERKKLWDLETKLEKDRLREAMQRGLLDDVMEEVVDKDEMIVDIKGVVDIDGEGTDVSGGGYPALFTIEQRPLVNAEDESYSIDGQVVGVDESQLVFPVDGEEVKEKIGDEEGGLDDDKAVVIDGTMVSDADHAIFRHDGQIVVNIRGNEVTEKRDKQKEEERRMQLLYRNHHDHAKSLNGQPIPDPTDLILRQQEVTNMRRAYKEEEKRQRMKDQELKKMLDAAEKDINIPIQMPRNTFVVPLVELNGDAPAFVNEVEGIILANSSKSDANVPISQKIDPPVPQSMSSGSHVPDAELPSSPIPRDTFLTEPQPTREFQIELPTRTVREVYPQIGLSIEVPPHEDRIFNDVDLDDPYANTADILKDELKPPEDKGFSGLPNTNFNLDFAPERIGLDGNEDPGMPRDSPRKADERVIDPFSTNECLNPWSVDTSSTDIITPPTSPPPASDHLPPPRTVREMLYWFVGLNQYGLIGFITEHVNGLLKGYNTDALEVTGDPGQLTASHVTAKLTEACLYSATVIYKVRHNNDFKAFSTFDFKSVYSKLRYSTDPACLLCQLRDYVYACHHQLQFLKSQCNRNKLSGGWKNCGYGSDIKTPSRLQAFLTDDWDSTFKTHFFDPCNLCIKSRVRMGFKKDDLPETSETGNTLSSILTPSCGG</sequence>
<feature type="region of interest" description="Disordered" evidence="1">
    <location>
        <begin position="608"/>
        <end position="632"/>
    </location>
</feature>
<dbReference type="Proteomes" id="UP000033188">
    <property type="component" value="Chromosome 1"/>
</dbReference>
<name>A0A061D1M6_BABBI</name>
<reference evidence="3" key="1">
    <citation type="journal article" date="2014" name="Nucleic Acids Res.">
        <title>The evolutionary dynamics of variant antigen genes in Babesia reveal a history of genomic innovation underlying host-parasite interaction.</title>
        <authorList>
            <person name="Jackson A.P."/>
            <person name="Otto T.D."/>
            <person name="Darby A."/>
            <person name="Ramaprasad A."/>
            <person name="Xia D."/>
            <person name="Echaide I.E."/>
            <person name="Farber M."/>
            <person name="Gahlot S."/>
            <person name="Gamble J."/>
            <person name="Gupta D."/>
            <person name="Gupta Y."/>
            <person name="Jackson L."/>
            <person name="Malandrin L."/>
            <person name="Malas T.B."/>
            <person name="Moussa E."/>
            <person name="Nair M."/>
            <person name="Reid A.J."/>
            <person name="Sanders M."/>
            <person name="Sharma J."/>
            <person name="Tracey A."/>
            <person name="Quail M.A."/>
            <person name="Weir W."/>
            <person name="Wastling J.M."/>
            <person name="Hall N."/>
            <person name="Willadsen P."/>
            <person name="Lingelbach K."/>
            <person name="Shiels B."/>
            <person name="Tait A."/>
            <person name="Berriman M."/>
            <person name="Allred D.R."/>
            <person name="Pain A."/>
        </authorList>
    </citation>
    <scope>NUCLEOTIDE SEQUENCE [LARGE SCALE GENOMIC DNA]</scope>
    <source>
        <strain evidence="3">Bond</strain>
    </source>
</reference>
<gene>
    <name evidence="2" type="ORF">BBBOND_0109940</name>
</gene>
<dbReference type="GeneID" id="24563237"/>
<dbReference type="RefSeq" id="XP_012766882.1">
    <property type="nucleotide sequence ID" value="XM_012911428.1"/>
</dbReference>
<feature type="compositionally biased region" description="Polar residues" evidence="1">
    <location>
        <begin position="902"/>
        <end position="911"/>
    </location>
</feature>
<evidence type="ECO:0000256" key="1">
    <source>
        <dbReference type="SAM" id="MobiDB-lite"/>
    </source>
</evidence>
<feature type="region of interest" description="Disordered" evidence="1">
    <location>
        <begin position="883"/>
        <end position="954"/>
    </location>
</feature>
<feature type="region of interest" description="Disordered" evidence="1">
    <location>
        <begin position="391"/>
        <end position="573"/>
    </location>
</feature>
<feature type="compositionally biased region" description="Basic and acidic residues" evidence="1">
    <location>
        <begin position="396"/>
        <end position="409"/>
    </location>
</feature>
<protein>
    <recommendedName>
        <fullName evidence="4">Ribosome-binding protein 1</fullName>
    </recommendedName>
</protein>
<keyword evidence="3" id="KW-1185">Reference proteome</keyword>
<feature type="compositionally biased region" description="Gly residues" evidence="1">
    <location>
        <begin position="555"/>
        <end position="566"/>
    </location>
</feature>
<organism evidence="2 3">
    <name type="scientific">Babesia bigemina</name>
    <dbReference type="NCBI Taxonomy" id="5866"/>
    <lineage>
        <taxon>Eukaryota</taxon>
        <taxon>Sar</taxon>
        <taxon>Alveolata</taxon>
        <taxon>Apicomplexa</taxon>
        <taxon>Aconoidasida</taxon>
        <taxon>Piroplasmida</taxon>
        <taxon>Babesiidae</taxon>
        <taxon>Babesia</taxon>
    </lineage>
</organism>
<feature type="region of interest" description="Disordered" evidence="1">
    <location>
        <begin position="1624"/>
        <end position="1644"/>
    </location>
</feature>
<dbReference type="OrthoDB" id="10044771at2759"/>
<dbReference type="KEGG" id="bbig:BBBOND_0109940"/>
<feature type="compositionally biased region" description="Polar residues" evidence="1">
    <location>
        <begin position="464"/>
        <end position="546"/>
    </location>
</feature>